<comment type="caution">
    <text evidence="2">The sequence shown here is derived from an EMBL/GenBank/DDBJ whole genome shotgun (WGS) entry which is preliminary data.</text>
</comment>
<reference evidence="2 3" key="1">
    <citation type="submission" date="2018-08" db="EMBL/GenBank/DDBJ databases">
        <title>A genome reference for cultivated species of the human gut microbiota.</title>
        <authorList>
            <person name="Zou Y."/>
            <person name="Xue W."/>
            <person name="Luo G."/>
        </authorList>
    </citation>
    <scope>NUCLEOTIDE SEQUENCE [LARGE SCALE GENOMIC DNA]</scope>
    <source>
        <strain evidence="2 3">AM07-24</strain>
    </source>
</reference>
<evidence type="ECO:0000259" key="1">
    <source>
        <dbReference type="Pfam" id="PF20037"/>
    </source>
</evidence>
<proteinExistence type="predicted"/>
<dbReference type="STRING" id="1776384.GCA_900086585_03601"/>
<dbReference type="AlphaFoldDB" id="A0A415E340"/>
<name>A0A415E340_9FIRM</name>
<keyword evidence="3" id="KW-1185">Reference proteome</keyword>
<evidence type="ECO:0000313" key="2">
    <source>
        <dbReference type="EMBL" id="RHJ88040.1"/>
    </source>
</evidence>
<evidence type="ECO:0000313" key="3">
    <source>
        <dbReference type="Proteomes" id="UP000284841"/>
    </source>
</evidence>
<accession>A0A415E340</accession>
<feature type="domain" description="DUF6440" evidence="1">
    <location>
        <begin position="7"/>
        <end position="58"/>
    </location>
</feature>
<protein>
    <submittedName>
        <fullName evidence="2">Xylan 1,4-beta-xylosidase</fullName>
    </submittedName>
</protein>
<sequence>MSKKDNRFEIRETYSNGLAKSFEVIVDKETGVNYLMVNTGYGAGLTPLLDRRGKPVVSSRDICAFKDE</sequence>
<dbReference type="RefSeq" id="WP_118334524.1">
    <property type="nucleotide sequence ID" value="NZ_QRMS01000002.1"/>
</dbReference>
<organism evidence="2 3">
    <name type="scientific">Emergencia timonensis</name>
    <dbReference type="NCBI Taxonomy" id="1776384"/>
    <lineage>
        <taxon>Bacteria</taxon>
        <taxon>Bacillati</taxon>
        <taxon>Bacillota</taxon>
        <taxon>Clostridia</taxon>
        <taxon>Peptostreptococcales</taxon>
        <taxon>Anaerovoracaceae</taxon>
        <taxon>Emergencia</taxon>
    </lineage>
</organism>
<dbReference type="Proteomes" id="UP000284841">
    <property type="component" value="Unassembled WGS sequence"/>
</dbReference>
<gene>
    <name evidence="2" type="ORF">DW099_06375</name>
</gene>
<dbReference type="InterPro" id="IPR045515">
    <property type="entry name" value="DUF6440"/>
</dbReference>
<dbReference type="Pfam" id="PF20037">
    <property type="entry name" value="DUF6440"/>
    <property type="match status" value="1"/>
</dbReference>
<dbReference type="OrthoDB" id="9135364at2"/>
<dbReference type="EMBL" id="QRMS01000002">
    <property type="protein sequence ID" value="RHJ88040.1"/>
    <property type="molecule type" value="Genomic_DNA"/>
</dbReference>